<sequence length="99" mass="10777">MENEQNQSANAGARKKSSEGALQLLQPHDMSKTVESAMHVFQGRHEKLPELLHDVGTLVLKATKKLTTTQLILSAGAVTIGAILVARYVGDQDFDFDSE</sequence>
<evidence type="ECO:0000313" key="4">
    <source>
        <dbReference type="Proteomes" id="UP000321926"/>
    </source>
</evidence>
<feature type="transmembrane region" description="Helical" evidence="2">
    <location>
        <begin position="71"/>
        <end position="90"/>
    </location>
</feature>
<evidence type="ECO:0000313" key="3">
    <source>
        <dbReference type="EMBL" id="TXK47549.1"/>
    </source>
</evidence>
<keyword evidence="4" id="KW-1185">Reference proteome</keyword>
<organism evidence="3 4">
    <name type="scientific">Pontibacter qinzhouensis</name>
    <dbReference type="NCBI Taxonomy" id="2603253"/>
    <lineage>
        <taxon>Bacteria</taxon>
        <taxon>Pseudomonadati</taxon>
        <taxon>Bacteroidota</taxon>
        <taxon>Cytophagia</taxon>
        <taxon>Cytophagales</taxon>
        <taxon>Hymenobacteraceae</taxon>
        <taxon>Pontibacter</taxon>
    </lineage>
</organism>
<dbReference type="RefSeq" id="WP_147921442.1">
    <property type="nucleotide sequence ID" value="NZ_VRTY01000028.1"/>
</dbReference>
<feature type="region of interest" description="Disordered" evidence="1">
    <location>
        <begin position="1"/>
        <end position="27"/>
    </location>
</feature>
<keyword evidence="2" id="KW-1133">Transmembrane helix</keyword>
<evidence type="ECO:0000256" key="1">
    <source>
        <dbReference type="SAM" id="MobiDB-lite"/>
    </source>
</evidence>
<dbReference type="EMBL" id="VRTY01000028">
    <property type="protein sequence ID" value="TXK47549.1"/>
    <property type="molecule type" value="Genomic_DNA"/>
</dbReference>
<name>A0A5C8KBV3_9BACT</name>
<gene>
    <name evidence="3" type="ORF">FVR03_09150</name>
</gene>
<keyword evidence="2" id="KW-0472">Membrane</keyword>
<evidence type="ECO:0000256" key="2">
    <source>
        <dbReference type="SAM" id="Phobius"/>
    </source>
</evidence>
<protein>
    <submittedName>
        <fullName evidence="3">Uncharacterized protein</fullName>
    </submittedName>
</protein>
<dbReference type="Proteomes" id="UP000321926">
    <property type="component" value="Unassembled WGS sequence"/>
</dbReference>
<dbReference type="OrthoDB" id="853992at2"/>
<dbReference type="AlphaFoldDB" id="A0A5C8KBV3"/>
<reference evidence="3 4" key="1">
    <citation type="submission" date="2019-08" db="EMBL/GenBank/DDBJ databases">
        <authorList>
            <person name="Shi S."/>
        </authorList>
    </citation>
    <scope>NUCLEOTIDE SEQUENCE [LARGE SCALE GENOMIC DNA]</scope>
    <source>
        <strain evidence="3 4">GY10130</strain>
    </source>
</reference>
<accession>A0A5C8KBV3</accession>
<feature type="compositionally biased region" description="Polar residues" evidence="1">
    <location>
        <begin position="1"/>
        <end position="10"/>
    </location>
</feature>
<proteinExistence type="predicted"/>
<comment type="caution">
    <text evidence="3">The sequence shown here is derived from an EMBL/GenBank/DDBJ whole genome shotgun (WGS) entry which is preliminary data.</text>
</comment>
<keyword evidence="2" id="KW-0812">Transmembrane</keyword>